<dbReference type="InterPro" id="IPR029058">
    <property type="entry name" value="AB_hydrolase_fold"/>
</dbReference>
<gene>
    <name evidence="2" type="ORF">TGARI_361570</name>
</gene>
<sequence>MVSPFFMGAVGDLEGRAQRVPPRSAFHVSVRLVFQVAQQIRKHRPELRRLVQGLLQMFFQCLRSFLGVYILGLSVLMLPFCASSASRFESAVNRVPLNDPYLLRYMESLGDGQDGRAGEEARVPPDKRRNGREKNCRAYGSEPREPRADAAVKEWRNGKREATGKTRKDQRGREKEWSERREEAEEGESEKQRDAEEREVCTREVFKRTREYQLDLPEDASPSLFGLPYYDVTIGPTPAAQIAALSAEREKGSAGREHSSAENTLSSLASDERDSLAPEPLAADGLHTQEGEDAGSGSAETTETARRRRAGRPRATDAFADAASKTFLKGWWVPAEDRKAQKAILCAHGWMANRQACLPFLGVAKKIGLQRDHSFLLFDMKNSGESSRAADCVSDEGTGCAAAASRGEAGGFCSDAFPVISSSDAGDALLGCQAAKDLVQALLWMKKTHNVSTVSIYAQGVSAMGTMLLVGQYRDRLESEFGITIDRIVFDSPVCNARDAVANQPLTACIAKSAKWLHDVLMWAVNQRRGQELRRMRASLLLPSLRPVKKLVLTSRDDELAPWETVEKEMMLLPEADRPEWTYVFPSGAHCDLIRTNPEAYSQVLRAFYSDPSFLGRLWAKIVGKRAPVSSLSGVQALGPHDFTLCAEREEREKEKREREKDKAHEAETRAQLGRKKLAIAAVASVIDALSYM</sequence>
<feature type="region of interest" description="Disordered" evidence="1">
    <location>
        <begin position="244"/>
        <end position="316"/>
    </location>
</feature>
<dbReference type="Gene3D" id="3.40.50.1820">
    <property type="entry name" value="alpha/beta hydrolase"/>
    <property type="match status" value="1"/>
</dbReference>
<dbReference type="AlphaFoldDB" id="A0A139Y3S7"/>
<organism evidence="2 3">
    <name type="scientific">Toxoplasma gondii ARI</name>
    <dbReference type="NCBI Taxonomy" id="1074872"/>
    <lineage>
        <taxon>Eukaryota</taxon>
        <taxon>Sar</taxon>
        <taxon>Alveolata</taxon>
        <taxon>Apicomplexa</taxon>
        <taxon>Conoidasida</taxon>
        <taxon>Coccidia</taxon>
        <taxon>Eucoccidiorida</taxon>
        <taxon>Eimeriorina</taxon>
        <taxon>Sarcocystidae</taxon>
        <taxon>Toxoplasma</taxon>
    </lineage>
</organism>
<feature type="region of interest" description="Disordered" evidence="1">
    <location>
        <begin position="113"/>
        <end position="200"/>
    </location>
</feature>
<dbReference type="SUPFAM" id="SSF53474">
    <property type="entry name" value="alpha/beta-Hydrolases"/>
    <property type="match status" value="1"/>
</dbReference>
<feature type="compositionally biased region" description="Basic and acidic residues" evidence="1">
    <location>
        <begin position="650"/>
        <end position="669"/>
    </location>
</feature>
<name>A0A139Y3S7_TOXGO</name>
<dbReference type="EMBL" id="AGQS02003986">
    <property type="protein sequence ID" value="KYF45771.1"/>
    <property type="molecule type" value="Genomic_DNA"/>
</dbReference>
<feature type="region of interest" description="Disordered" evidence="1">
    <location>
        <begin position="650"/>
        <end position="670"/>
    </location>
</feature>
<evidence type="ECO:0000313" key="3">
    <source>
        <dbReference type="Proteomes" id="UP000074247"/>
    </source>
</evidence>
<feature type="compositionally biased region" description="Basic and acidic residues" evidence="1">
    <location>
        <begin position="247"/>
        <end position="260"/>
    </location>
</feature>
<proteinExistence type="predicted"/>
<evidence type="ECO:0000256" key="1">
    <source>
        <dbReference type="SAM" id="MobiDB-lite"/>
    </source>
</evidence>
<comment type="caution">
    <text evidence="2">The sequence shown here is derived from an EMBL/GenBank/DDBJ whole genome shotgun (WGS) entry which is preliminary data.</text>
</comment>
<dbReference type="VEuPathDB" id="ToxoDB:TGARI_361570"/>
<dbReference type="Proteomes" id="UP000074247">
    <property type="component" value="Unassembled WGS sequence"/>
</dbReference>
<protein>
    <submittedName>
        <fullName evidence="2">Uncharacterized protein</fullName>
    </submittedName>
</protein>
<evidence type="ECO:0000313" key="2">
    <source>
        <dbReference type="EMBL" id="KYF45771.1"/>
    </source>
</evidence>
<accession>A0A139Y3S7</accession>
<reference evidence="2 3" key="1">
    <citation type="journal article" date="2016" name="Nat. Commun.">
        <title>Local admixture of amplified and diversified secreted pathogenesis determinants shapes mosaic Toxoplasma gondii genomes.</title>
        <authorList>
            <person name="Lorenzi H."/>
            <person name="Khan A."/>
            <person name="Behnke M.S."/>
            <person name="Namasivayam S."/>
            <person name="Swapna L.S."/>
            <person name="Hadjithomas M."/>
            <person name="Karamycheva S."/>
            <person name="Pinney D."/>
            <person name="Brunk B.P."/>
            <person name="Ajioka J.W."/>
            <person name="Ajzenberg D."/>
            <person name="Boothroyd J.C."/>
            <person name="Boyle J.P."/>
            <person name="Darde M.L."/>
            <person name="Diaz-Miranda M.A."/>
            <person name="Dubey J.P."/>
            <person name="Fritz H.M."/>
            <person name="Gennari S.M."/>
            <person name="Gregory B.D."/>
            <person name="Kim K."/>
            <person name="Saeij J.P."/>
            <person name="Su C."/>
            <person name="White M.W."/>
            <person name="Zhu X.Q."/>
            <person name="Howe D.K."/>
            <person name="Rosenthal B.M."/>
            <person name="Grigg M.E."/>
            <person name="Parkinson J."/>
            <person name="Liu L."/>
            <person name="Kissinger J.C."/>
            <person name="Roos D.S."/>
            <person name="Sibley L.D."/>
        </authorList>
    </citation>
    <scope>NUCLEOTIDE SEQUENCE [LARGE SCALE GENOMIC DNA]</scope>
    <source>
        <strain evidence="2 3">ARI</strain>
    </source>
</reference>
<dbReference type="OrthoDB" id="364221at2759"/>